<dbReference type="KEGG" id="nmv:NITMOv2_2439"/>
<evidence type="ECO:0000313" key="4">
    <source>
        <dbReference type="Proteomes" id="UP000069205"/>
    </source>
</evidence>
<keyword evidence="1" id="KW-0472">Membrane</keyword>
<reference evidence="3 4" key="1">
    <citation type="journal article" date="2015" name="Proc. Natl. Acad. Sci. U.S.A.">
        <title>Expanded metabolic versatility of ubiquitous nitrite-oxidizing bacteria from the genus Nitrospira.</title>
        <authorList>
            <person name="Koch H."/>
            <person name="Lucker S."/>
            <person name="Albertsen M."/>
            <person name="Kitzinger K."/>
            <person name="Herbold C."/>
            <person name="Spieck E."/>
            <person name="Nielsen P.H."/>
            <person name="Wagner M."/>
            <person name="Daims H."/>
        </authorList>
    </citation>
    <scope>NUCLEOTIDE SEQUENCE [LARGE SCALE GENOMIC DNA]</scope>
    <source>
        <strain evidence="3 4">NSP M-1</strain>
    </source>
</reference>
<feature type="transmembrane region" description="Helical" evidence="1">
    <location>
        <begin position="20"/>
        <end position="37"/>
    </location>
</feature>
<keyword evidence="1" id="KW-1133">Transmembrane helix</keyword>
<dbReference type="Proteomes" id="UP000069205">
    <property type="component" value="Chromosome"/>
</dbReference>
<name>A0A0K2GE23_NITMO</name>
<evidence type="ECO:0000256" key="1">
    <source>
        <dbReference type="SAM" id="Phobius"/>
    </source>
</evidence>
<dbReference type="RefSeq" id="WP_053379954.1">
    <property type="nucleotide sequence ID" value="NZ_CP011801.1"/>
</dbReference>
<evidence type="ECO:0000259" key="2">
    <source>
        <dbReference type="Pfam" id="PF04892"/>
    </source>
</evidence>
<accession>A0A0K2GE23</accession>
<proteinExistence type="predicted"/>
<keyword evidence="1" id="KW-0812">Transmembrane</keyword>
<dbReference type="EMBL" id="CP011801">
    <property type="protein sequence ID" value="ALA58852.1"/>
    <property type="molecule type" value="Genomic_DNA"/>
</dbReference>
<dbReference type="Pfam" id="PF04892">
    <property type="entry name" value="VanZ"/>
    <property type="match status" value="1"/>
</dbReference>
<keyword evidence="4" id="KW-1185">Reference proteome</keyword>
<organism evidence="3 4">
    <name type="scientific">Nitrospira moscoviensis</name>
    <dbReference type="NCBI Taxonomy" id="42253"/>
    <lineage>
        <taxon>Bacteria</taxon>
        <taxon>Pseudomonadati</taxon>
        <taxon>Nitrospirota</taxon>
        <taxon>Nitrospiria</taxon>
        <taxon>Nitrospirales</taxon>
        <taxon>Nitrospiraceae</taxon>
        <taxon>Nitrospira</taxon>
    </lineage>
</organism>
<sequence length="157" mass="17957">MGEIIRILFTPAPLRPRPLLLWMWVFFLVITPTFPWSDFVGHSHWDKINWIPFQDFAFAPRLLIDILGNFGWFAVFGYLFHYRHEDRAFASLKPAIMVAFGLSLLLEGFQVFCHNRFPSMTDVTCNVLGAALGSLVASRHQPIPIQQGHTLVLADSD</sequence>
<evidence type="ECO:0000313" key="3">
    <source>
        <dbReference type="EMBL" id="ALA58852.1"/>
    </source>
</evidence>
<protein>
    <recommendedName>
        <fullName evidence="2">VanZ-like domain-containing protein</fullName>
    </recommendedName>
</protein>
<gene>
    <name evidence="3" type="ORF">NITMOv2_2439</name>
</gene>
<dbReference type="AlphaFoldDB" id="A0A0K2GE23"/>
<dbReference type="InterPro" id="IPR006976">
    <property type="entry name" value="VanZ-like"/>
</dbReference>
<feature type="transmembrane region" description="Helical" evidence="1">
    <location>
        <begin position="57"/>
        <end position="80"/>
    </location>
</feature>
<dbReference type="OrthoDB" id="9794977at2"/>
<feature type="domain" description="VanZ-like" evidence="2">
    <location>
        <begin position="20"/>
        <end position="137"/>
    </location>
</feature>